<evidence type="ECO:0000313" key="3">
    <source>
        <dbReference type="Proteomes" id="UP001497482"/>
    </source>
</evidence>
<dbReference type="Proteomes" id="UP001497482">
    <property type="component" value="Chromosome 10"/>
</dbReference>
<protein>
    <submittedName>
        <fullName evidence="2">Uncharacterized protein</fullName>
    </submittedName>
</protein>
<feature type="region of interest" description="Disordered" evidence="1">
    <location>
        <begin position="1"/>
        <end position="24"/>
    </location>
</feature>
<gene>
    <name evidence="2" type="ORF">KC01_LOCUS3741</name>
</gene>
<accession>A0AAV2J5F2</accession>
<reference evidence="2 3" key="1">
    <citation type="submission" date="2024-04" db="EMBL/GenBank/DDBJ databases">
        <authorList>
            <person name="Waldvogel A.-M."/>
            <person name="Schoenle A."/>
        </authorList>
    </citation>
    <scope>NUCLEOTIDE SEQUENCE [LARGE SCALE GENOMIC DNA]</scope>
</reference>
<keyword evidence="3" id="KW-1185">Reference proteome</keyword>
<organism evidence="2 3">
    <name type="scientific">Knipowitschia caucasica</name>
    <name type="common">Caucasian dwarf goby</name>
    <name type="synonym">Pomatoschistus caucasicus</name>
    <dbReference type="NCBI Taxonomy" id="637954"/>
    <lineage>
        <taxon>Eukaryota</taxon>
        <taxon>Metazoa</taxon>
        <taxon>Chordata</taxon>
        <taxon>Craniata</taxon>
        <taxon>Vertebrata</taxon>
        <taxon>Euteleostomi</taxon>
        <taxon>Actinopterygii</taxon>
        <taxon>Neopterygii</taxon>
        <taxon>Teleostei</taxon>
        <taxon>Neoteleostei</taxon>
        <taxon>Acanthomorphata</taxon>
        <taxon>Gobiaria</taxon>
        <taxon>Gobiiformes</taxon>
        <taxon>Gobioidei</taxon>
        <taxon>Gobiidae</taxon>
        <taxon>Gobiinae</taxon>
        <taxon>Knipowitschia</taxon>
    </lineage>
</organism>
<sequence length="108" mass="11703">MFPNLAPLSSSGSPAPHAAPTAPSRAAFPSEYCGFASDSGLRWLPVSGDMIKDRCRSFHSDGEERRNNGQIRRVPTVALADATFSSPCHVTTPRKALEKMVNDESKTR</sequence>
<name>A0AAV2J5F2_KNICA</name>
<evidence type="ECO:0000313" key="2">
    <source>
        <dbReference type="EMBL" id="CAL1571641.1"/>
    </source>
</evidence>
<evidence type="ECO:0000256" key="1">
    <source>
        <dbReference type="SAM" id="MobiDB-lite"/>
    </source>
</evidence>
<dbReference type="EMBL" id="OZ035832">
    <property type="protein sequence ID" value="CAL1571641.1"/>
    <property type="molecule type" value="Genomic_DNA"/>
</dbReference>
<dbReference type="AlphaFoldDB" id="A0AAV2J5F2"/>
<proteinExistence type="predicted"/>